<evidence type="ECO:0000313" key="7">
    <source>
        <dbReference type="EMBL" id="KIM93753.1"/>
    </source>
</evidence>
<gene>
    <name evidence="7" type="ORF">OIDMADRAFT_61392</name>
</gene>
<dbReference type="PANTHER" id="PTHR47338:SF5">
    <property type="entry name" value="ZN(II)2CYS6 TRANSCRIPTION FACTOR (EUROFUNG)"/>
    <property type="match status" value="1"/>
</dbReference>
<dbReference type="PANTHER" id="PTHR47338">
    <property type="entry name" value="ZN(II)2CYS6 TRANSCRIPTION FACTOR (EUROFUNG)-RELATED"/>
    <property type="match status" value="1"/>
</dbReference>
<dbReference type="EMBL" id="KN832893">
    <property type="protein sequence ID" value="KIM93753.1"/>
    <property type="molecule type" value="Genomic_DNA"/>
</dbReference>
<dbReference type="GO" id="GO:0003677">
    <property type="term" value="F:DNA binding"/>
    <property type="evidence" value="ECO:0007669"/>
    <property type="project" value="InterPro"/>
</dbReference>
<evidence type="ECO:0000256" key="4">
    <source>
        <dbReference type="ARBA" id="ARBA00023163"/>
    </source>
</evidence>
<dbReference type="CDD" id="cd12148">
    <property type="entry name" value="fungal_TF_MHR"/>
    <property type="match status" value="1"/>
</dbReference>
<protein>
    <recommendedName>
        <fullName evidence="6">Xylanolytic transcriptional activator regulatory domain-containing protein</fullName>
    </recommendedName>
</protein>
<dbReference type="OrthoDB" id="3599517at2759"/>
<proteinExistence type="predicted"/>
<dbReference type="GO" id="GO:0005634">
    <property type="term" value="C:nucleus"/>
    <property type="evidence" value="ECO:0007669"/>
    <property type="project" value="UniProtKB-SubCell"/>
</dbReference>
<dbReference type="HOGENOM" id="CLU_449813_0_0_1"/>
<dbReference type="GO" id="GO:0008270">
    <property type="term" value="F:zinc ion binding"/>
    <property type="evidence" value="ECO:0007669"/>
    <property type="project" value="InterPro"/>
</dbReference>
<feature type="domain" description="Xylanolytic transcriptional activator regulatory" evidence="6">
    <location>
        <begin position="200"/>
        <end position="285"/>
    </location>
</feature>
<evidence type="ECO:0000259" key="6">
    <source>
        <dbReference type="SMART" id="SM00906"/>
    </source>
</evidence>
<dbReference type="SMART" id="SM00906">
    <property type="entry name" value="Fungal_trans"/>
    <property type="match status" value="1"/>
</dbReference>
<dbReference type="GO" id="GO:0006351">
    <property type="term" value="P:DNA-templated transcription"/>
    <property type="evidence" value="ECO:0007669"/>
    <property type="project" value="InterPro"/>
</dbReference>
<reference evidence="8" key="2">
    <citation type="submission" date="2015-01" db="EMBL/GenBank/DDBJ databases">
        <title>Evolutionary Origins and Diversification of the Mycorrhizal Mutualists.</title>
        <authorList>
            <consortium name="DOE Joint Genome Institute"/>
            <consortium name="Mycorrhizal Genomics Consortium"/>
            <person name="Kohler A."/>
            <person name="Kuo A."/>
            <person name="Nagy L.G."/>
            <person name="Floudas D."/>
            <person name="Copeland A."/>
            <person name="Barry K.W."/>
            <person name="Cichocki N."/>
            <person name="Veneault-Fourrey C."/>
            <person name="LaButti K."/>
            <person name="Lindquist E.A."/>
            <person name="Lipzen A."/>
            <person name="Lundell T."/>
            <person name="Morin E."/>
            <person name="Murat C."/>
            <person name="Riley R."/>
            <person name="Ohm R."/>
            <person name="Sun H."/>
            <person name="Tunlid A."/>
            <person name="Henrissat B."/>
            <person name="Grigoriev I.V."/>
            <person name="Hibbett D.S."/>
            <person name="Martin F."/>
        </authorList>
    </citation>
    <scope>NUCLEOTIDE SEQUENCE [LARGE SCALE GENOMIC DNA]</scope>
    <source>
        <strain evidence="8">Zn</strain>
    </source>
</reference>
<accession>A0A0C3C4D1</accession>
<organism evidence="7 8">
    <name type="scientific">Oidiodendron maius (strain Zn)</name>
    <dbReference type="NCBI Taxonomy" id="913774"/>
    <lineage>
        <taxon>Eukaryota</taxon>
        <taxon>Fungi</taxon>
        <taxon>Dikarya</taxon>
        <taxon>Ascomycota</taxon>
        <taxon>Pezizomycotina</taxon>
        <taxon>Leotiomycetes</taxon>
        <taxon>Leotiomycetes incertae sedis</taxon>
        <taxon>Myxotrichaceae</taxon>
        <taxon>Oidiodendron</taxon>
    </lineage>
</organism>
<reference evidence="7 8" key="1">
    <citation type="submission" date="2014-04" db="EMBL/GenBank/DDBJ databases">
        <authorList>
            <consortium name="DOE Joint Genome Institute"/>
            <person name="Kuo A."/>
            <person name="Martino E."/>
            <person name="Perotto S."/>
            <person name="Kohler A."/>
            <person name="Nagy L.G."/>
            <person name="Floudas D."/>
            <person name="Copeland A."/>
            <person name="Barry K.W."/>
            <person name="Cichocki N."/>
            <person name="Veneault-Fourrey C."/>
            <person name="LaButti K."/>
            <person name="Lindquist E.A."/>
            <person name="Lipzen A."/>
            <person name="Lundell T."/>
            <person name="Morin E."/>
            <person name="Murat C."/>
            <person name="Sun H."/>
            <person name="Tunlid A."/>
            <person name="Henrissat B."/>
            <person name="Grigoriev I.V."/>
            <person name="Hibbett D.S."/>
            <person name="Martin F."/>
            <person name="Nordberg H.P."/>
            <person name="Cantor M.N."/>
            <person name="Hua S.X."/>
        </authorList>
    </citation>
    <scope>NUCLEOTIDE SEQUENCE [LARGE SCALE GENOMIC DNA]</scope>
    <source>
        <strain evidence="7 8">Zn</strain>
    </source>
</reference>
<dbReference type="InterPro" id="IPR050815">
    <property type="entry name" value="TF_fung"/>
</dbReference>
<keyword evidence="8" id="KW-1185">Reference proteome</keyword>
<evidence type="ECO:0000313" key="8">
    <source>
        <dbReference type="Proteomes" id="UP000054321"/>
    </source>
</evidence>
<evidence type="ECO:0000256" key="1">
    <source>
        <dbReference type="ARBA" id="ARBA00004123"/>
    </source>
</evidence>
<dbReference type="Pfam" id="PF04082">
    <property type="entry name" value="Fungal_trans"/>
    <property type="match status" value="1"/>
</dbReference>
<dbReference type="Proteomes" id="UP000054321">
    <property type="component" value="Unassembled WGS sequence"/>
</dbReference>
<sequence length="622" mass="69853">MSNRSLMRSFEPPFAFGNALPAPGDMLEDLLFCRSGNLFSPAQDSLSGLLLPPIEVIEHLVDVFFVAVQPQFRLLHRPSLTRQLQDPFYPLRGGSTLLLNAVFALSARYSDDMRVELFDMSLIKAFERKSQRTNMCYRSMRHYERGKGFAQLANKLLQDKISEDINELVPGEIDEQSIQVLQAIALLGYAELGAGISRQAHYLISTCARMSYDLRLHETDREEYRNLFMATANLVESDWIRKEELRRLWWCIWDLDNFICTATCRPRMMRTFKCQTKLPASDKDWFDGCEVPSGFLAGDLQRLTQSLKGPPLSSAMAYRIVSCHLLAMLIDTLDSESPNDVGDSISAIEDCATAWKENLPNEFRPVMDTQHLLEQSEVLSDSIPMYIEYELIRLLLGKSRMVQDANAETISSYCQCFSKQSLGTSRIENDNESILPGAQAFSDALSASNAICAIVRDWPANSIIRTSPFVICGLFVPATIQVLAKTFSGRSSNFAEKASASLQSLVMTIEHTAEYWGLCRCILESFCAYEKKVTNNCALLAEDCDDDPFSFAAKRILSFPALVDKDSYLRRGALSGNELESELDTGPLNASVGSTLPGDDNYLELEMRLDSGINDLDYSWIE</sequence>
<keyword evidence="3" id="KW-0805">Transcription regulation</keyword>
<keyword evidence="2" id="KW-0479">Metal-binding</keyword>
<keyword evidence="5" id="KW-0539">Nucleus</keyword>
<name>A0A0C3C4D1_OIDMZ</name>
<dbReference type="InterPro" id="IPR007219">
    <property type="entry name" value="XnlR_reg_dom"/>
</dbReference>
<evidence type="ECO:0000256" key="5">
    <source>
        <dbReference type="ARBA" id="ARBA00023242"/>
    </source>
</evidence>
<dbReference type="AlphaFoldDB" id="A0A0C3C4D1"/>
<comment type="subcellular location">
    <subcellularLocation>
        <location evidence="1">Nucleus</location>
    </subcellularLocation>
</comment>
<keyword evidence="4" id="KW-0804">Transcription</keyword>
<evidence type="ECO:0000256" key="2">
    <source>
        <dbReference type="ARBA" id="ARBA00022723"/>
    </source>
</evidence>
<dbReference type="InParanoid" id="A0A0C3C4D1"/>
<dbReference type="GO" id="GO:0000981">
    <property type="term" value="F:DNA-binding transcription factor activity, RNA polymerase II-specific"/>
    <property type="evidence" value="ECO:0007669"/>
    <property type="project" value="InterPro"/>
</dbReference>
<evidence type="ECO:0000256" key="3">
    <source>
        <dbReference type="ARBA" id="ARBA00023015"/>
    </source>
</evidence>